<dbReference type="GO" id="GO:0003984">
    <property type="term" value="F:acetolactate synthase activity"/>
    <property type="evidence" value="ECO:0007669"/>
    <property type="project" value="TreeGrafter"/>
</dbReference>
<dbReference type="Pfam" id="PF02775">
    <property type="entry name" value="TPP_enzyme_C"/>
    <property type="match status" value="1"/>
</dbReference>
<dbReference type="EMBL" id="CASHTH010000518">
    <property type="protein sequence ID" value="CAI8003383.1"/>
    <property type="molecule type" value="Genomic_DNA"/>
</dbReference>
<dbReference type="AlphaFoldDB" id="A0AA35R5S8"/>
<dbReference type="SUPFAM" id="SSF52518">
    <property type="entry name" value="Thiamin diphosphate-binding fold (THDP-binding)"/>
    <property type="match status" value="1"/>
</dbReference>
<dbReference type="InterPro" id="IPR045229">
    <property type="entry name" value="TPP_enz"/>
</dbReference>
<keyword evidence="4" id="KW-1185">Reference proteome</keyword>
<protein>
    <submittedName>
        <fullName evidence="3">Acetolactate synthase, mitochondrial</fullName>
    </submittedName>
</protein>
<evidence type="ECO:0000313" key="3">
    <source>
        <dbReference type="EMBL" id="CAI8003383.1"/>
    </source>
</evidence>
<proteinExistence type="inferred from homology"/>
<dbReference type="GO" id="GO:0005948">
    <property type="term" value="C:acetolactate synthase complex"/>
    <property type="evidence" value="ECO:0007669"/>
    <property type="project" value="TreeGrafter"/>
</dbReference>
<dbReference type="GO" id="GO:0009099">
    <property type="term" value="P:L-valine biosynthetic process"/>
    <property type="evidence" value="ECO:0007669"/>
    <property type="project" value="TreeGrafter"/>
</dbReference>
<dbReference type="GO" id="GO:0009097">
    <property type="term" value="P:isoleucine biosynthetic process"/>
    <property type="evidence" value="ECO:0007669"/>
    <property type="project" value="TreeGrafter"/>
</dbReference>
<evidence type="ECO:0000313" key="4">
    <source>
        <dbReference type="Proteomes" id="UP001174909"/>
    </source>
</evidence>
<dbReference type="PANTHER" id="PTHR18968">
    <property type="entry name" value="THIAMINE PYROPHOSPHATE ENZYMES"/>
    <property type="match status" value="1"/>
</dbReference>
<dbReference type="Gene3D" id="3.40.50.970">
    <property type="match status" value="1"/>
</dbReference>
<reference evidence="3" key="1">
    <citation type="submission" date="2023-03" db="EMBL/GenBank/DDBJ databases">
        <authorList>
            <person name="Steffen K."/>
            <person name="Cardenas P."/>
        </authorList>
    </citation>
    <scope>NUCLEOTIDE SEQUENCE</scope>
</reference>
<dbReference type="PANTHER" id="PTHR18968:SF13">
    <property type="entry name" value="ACETOLACTATE SYNTHASE CATALYTIC SUBUNIT, MITOCHONDRIAL"/>
    <property type="match status" value="1"/>
</dbReference>
<dbReference type="GO" id="GO:0030976">
    <property type="term" value="F:thiamine pyrophosphate binding"/>
    <property type="evidence" value="ECO:0007669"/>
    <property type="project" value="InterPro"/>
</dbReference>
<feature type="domain" description="Thiamine pyrophosphate enzyme TPP-binding" evidence="2">
    <location>
        <begin position="1"/>
        <end position="63"/>
    </location>
</feature>
<evidence type="ECO:0000256" key="1">
    <source>
        <dbReference type="ARBA" id="ARBA00007812"/>
    </source>
</evidence>
<sequence length="95" mass="10772">MVKQMQDVFYDREYFAVEYSGNPDFVKLAAAYGIDGMRVTRKDEVDDAVRHAMEVSGPVIIDFVVKADEQVYPWIPAGESVHEMIEVQPTRGGPY</sequence>
<gene>
    <name evidence="3" type="ORF">GBAR_LOCUS3631</name>
</gene>
<name>A0AA35R5S8_GEOBA</name>
<organism evidence="3 4">
    <name type="scientific">Geodia barretti</name>
    <name type="common">Barrett's horny sponge</name>
    <dbReference type="NCBI Taxonomy" id="519541"/>
    <lineage>
        <taxon>Eukaryota</taxon>
        <taxon>Metazoa</taxon>
        <taxon>Porifera</taxon>
        <taxon>Demospongiae</taxon>
        <taxon>Heteroscleromorpha</taxon>
        <taxon>Tetractinellida</taxon>
        <taxon>Astrophorina</taxon>
        <taxon>Geodiidae</taxon>
        <taxon>Geodia</taxon>
    </lineage>
</organism>
<comment type="caution">
    <text evidence="3">The sequence shown here is derived from an EMBL/GenBank/DDBJ whole genome shotgun (WGS) entry which is preliminary data.</text>
</comment>
<evidence type="ECO:0000259" key="2">
    <source>
        <dbReference type="Pfam" id="PF02775"/>
    </source>
</evidence>
<comment type="similarity">
    <text evidence="1">Belongs to the TPP enzyme family.</text>
</comment>
<accession>A0AA35R5S8</accession>
<dbReference type="GO" id="GO:0050660">
    <property type="term" value="F:flavin adenine dinucleotide binding"/>
    <property type="evidence" value="ECO:0007669"/>
    <property type="project" value="TreeGrafter"/>
</dbReference>
<dbReference type="Proteomes" id="UP001174909">
    <property type="component" value="Unassembled WGS sequence"/>
</dbReference>
<dbReference type="InterPro" id="IPR029061">
    <property type="entry name" value="THDP-binding"/>
</dbReference>
<dbReference type="InterPro" id="IPR011766">
    <property type="entry name" value="TPP_enzyme_TPP-bd"/>
</dbReference>